<evidence type="ECO:0000313" key="2">
    <source>
        <dbReference type="Proteomes" id="UP000694892"/>
    </source>
</evidence>
<dbReference type="Proteomes" id="UP000694892">
    <property type="component" value="Chromosome 7S"/>
</dbReference>
<dbReference type="EMBL" id="CM004479">
    <property type="protein sequence ID" value="OCT70654.1"/>
    <property type="molecule type" value="Genomic_DNA"/>
</dbReference>
<dbReference type="AlphaFoldDB" id="A0A974HAB7"/>
<accession>A0A974HAB7</accession>
<dbReference type="OMA" id="FEMNIGE"/>
<protein>
    <submittedName>
        <fullName evidence="1">Uncharacterized protein</fullName>
    </submittedName>
</protein>
<gene>
    <name evidence="1" type="ORF">XELAEV_18037577mg</name>
</gene>
<name>A0A974HAB7_XENLA</name>
<organism evidence="1 2">
    <name type="scientific">Xenopus laevis</name>
    <name type="common">African clawed frog</name>
    <dbReference type="NCBI Taxonomy" id="8355"/>
    <lineage>
        <taxon>Eukaryota</taxon>
        <taxon>Metazoa</taxon>
        <taxon>Chordata</taxon>
        <taxon>Craniata</taxon>
        <taxon>Vertebrata</taxon>
        <taxon>Euteleostomi</taxon>
        <taxon>Amphibia</taxon>
        <taxon>Batrachia</taxon>
        <taxon>Anura</taxon>
        <taxon>Pipoidea</taxon>
        <taxon>Pipidae</taxon>
        <taxon>Xenopodinae</taxon>
        <taxon>Xenopus</taxon>
        <taxon>Xenopus</taxon>
    </lineage>
</organism>
<reference evidence="2" key="1">
    <citation type="journal article" date="2016" name="Nature">
        <title>Genome evolution in the allotetraploid frog Xenopus laevis.</title>
        <authorList>
            <person name="Session A.M."/>
            <person name="Uno Y."/>
            <person name="Kwon T."/>
            <person name="Chapman J.A."/>
            <person name="Toyoda A."/>
            <person name="Takahashi S."/>
            <person name="Fukui A."/>
            <person name="Hikosaka A."/>
            <person name="Suzuki A."/>
            <person name="Kondo M."/>
            <person name="van Heeringen S.J."/>
            <person name="Quigley I."/>
            <person name="Heinz S."/>
            <person name="Ogino H."/>
            <person name="Ochi H."/>
            <person name="Hellsten U."/>
            <person name="Lyons J.B."/>
            <person name="Simakov O."/>
            <person name="Putnam N."/>
            <person name="Stites J."/>
            <person name="Kuroki Y."/>
            <person name="Tanaka T."/>
            <person name="Michiue T."/>
            <person name="Watanabe M."/>
            <person name="Bogdanovic O."/>
            <person name="Lister R."/>
            <person name="Georgiou G."/>
            <person name="Paranjpe S.S."/>
            <person name="van Kruijsbergen I."/>
            <person name="Shu S."/>
            <person name="Carlson J."/>
            <person name="Kinoshita T."/>
            <person name="Ohta Y."/>
            <person name="Mawaribuchi S."/>
            <person name="Jenkins J."/>
            <person name="Grimwood J."/>
            <person name="Schmutz J."/>
            <person name="Mitros T."/>
            <person name="Mozaffari S.V."/>
            <person name="Suzuki Y."/>
            <person name="Haramoto Y."/>
            <person name="Yamamoto T.S."/>
            <person name="Takagi C."/>
            <person name="Heald R."/>
            <person name="Miller K."/>
            <person name="Haudenschild C."/>
            <person name="Kitzman J."/>
            <person name="Nakayama T."/>
            <person name="Izutsu Y."/>
            <person name="Robert J."/>
            <person name="Fortriede J."/>
            <person name="Burns K."/>
            <person name="Lotay V."/>
            <person name="Karimi K."/>
            <person name="Yasuoka Y."/>
            <person name="Dichmann D.S."/>
            <person name="Flajnik M.F."/>
            <person name="Houston D.W."/>
            <person name="Shendure J."/>
            <person name="DuPasquier L."/>
            <person name="Vize P.D."/>
            <person name="Zorn A.M."/>
            <person name="Ito M."/>
            <person name="Marcotte E.M."/>
            <person name="Wallingford J.B."/>
            <person name="Ito Y."/>
            <person name="Asashima M."/>
            <person name="Ueno N."/>
            <person name="Matsuda Y."/>
            <person name="Veenstra G.J."/>
            <person name="Fujiyama A."/>
            <person name="Harland R.M."/>
            <person name="Taira M."/>
            <person name="Rokhsar D.S."/>
        </authorList>
    </citation>
    <scope>NUCLEOTIDE SEQUENCE [LARGE SCALE GENOMIC DNA]</scope>
    <source>
        <strain evidence="2">J</strain>
    </source>
</reference>
<proteinExistence type="predicted"/>
<sequence>MCVDDSLRGFGTWKAGIAVNDQEKENQTIVSLSDVSSPRSAYGCVVSRTDQLVPRCWDQKNNNQKDIEDFSKATMKTQSTDLYRACLIDISGKTEKKGCNALQINETPSTIIRDRTQRKLVQSKVPLRGISAWKSIEAFQKLEKAEEKLSSGDSAFGTDSCSETAEVDLEPGLEEDKMEMTNYNHQRIINWIMEVNAALFFPQTTSSVTCPLTEQDTSIKIVYEGD</sequence>
<evidence type="ECO:0000313" key="1">
    <source>
        <dbReference type="EMBL" id="OCT70654.1"/>
    </source>
</evidence>